<accession>A0A0B7K014</accession>
<dbReference type="EMBL" id="CDPU01000009">
    <property type="protein sequence ID" value="CEO48076.1"/>
    <property type="molecule type" value="Genomic_DNA"/>
</dbReference>
<proteinExistence type="predicted"/>
<name>A0A0B7K014_BIOOC</name>
<reference evidence="1" key="1">
    <citation type="submission" date="2015-01" db="EMBL/GenBank/DDBJ databases">
        <authorList>
            <person name="Durling Mikael"/>
        </authorList>
    </citation>
    <scope>NUCLEOTIDE SEQUENCE</scope>
</reference>
<organism evidence="1">
    <name type="scientific">Bionectria ochroleuca</name>
    <name type="common">Gliocladium roseum</name>
    <dbReference type="NCBI Taxonomy" id="29856"/>
    <lineage>
        <taxon>Eukaryota</taxon>
        <taxon>Fungi</taxon>
        <taxon>Dikarya</taxon>
        <taxon>Ascomycota</taxon>
        <taxon>Pezizomycotina</taxon>
        <taxon>Sordariomycetes</taxon>
        <taxon>Hypocreomycetidae</taxon>
        <taxon>Hypocreales</taxon>
        <taxon>Bionectriaceae</taxon>
        <taxon>Clonostachys</taxon>
    </lineage>
</organism>
<dbReference type="AlphaFoldDB" id="A0A0B7K014"/>
<evidence type="ECO:0000313" key="1">
    <source>
        <dbReference type="EMBL" id="CEO48076.1"/>
    </source>
</evidence>
<sequence>MTLGEESGLLAAHFVLWRGYQALYDKRIRALTAARHPLRKPNYEAISDSTRRLILPRYMAAT</sequence>
<gene>
    <name evidence="1" type="ORF">BN869_000004132_1</name>
</gene>
<protein>
    <submittedName>
        <fullName evidence="1">Uncharacterized protein</fullName>
    </submittedName>
</protein>